<evidence type="ECO:0000313" key="4">
    <source>
        <dbReference type="EMBL" id="KAK9396168.1"/>
    </source>
</evidence>
<evidence type="ECO:0000256" key="1">
    <source>
        <dbReference type="ARBA" id="ARBA00022898"/>
    </source>
</evidence>
<dbReference type="Proteomes" id="UP001474421">
    <property type="component" value="Unassembled WGS sequence"/>
</dbReference>
<dbReference type="PANTHER" id="PTHR43795:SF51">
    <property type="entry name" value="AMINOTRANSFERASE CLASS I_CLASSII DOMAIN-CONTAINING PROTEIN"/>
    <property type="match status" value="1"/>
</dbReference>
<keyword evidence="1" id="KW-0663">Pyridoxal phosphate</keyword>
<dbReference type="InterPro" id="IPR050478">
    <property type="entry name" value="Ethylene_sulfur-biosynth"/>
</dbReference>
<dbReference type="GO" id="GO:0008483">
    <property type="term" value="F:transaminase activity"/>
    <property type="evidence" value="ECO:0007669"/>
    <property type="project" value="TreeGrafter"/>
</dbReference>
<dbReference type="InterPro" id="IPR015421">
    <property type="entry name" value="PyrdxlP-dep_Trfase_major"/>
</dbReference>
<dbReference type="Gene3D" id="3.40.640.10">
    <property type="entry name" value="Type I PLP-dependent aspartate aminotransferase-like (Major domain)"/>
    <property type="match status" value="1"/>
</dbReference>
<dbReference type="SUPFAM" id="SSF53383">
    <property type="entry name" value="PLP-dependent transferases"/>
    <property type="match status" value="1"/>
</dbReference>
<dbReference type="InterPro" id="IPR004839">
    <property type="entry name" value="Aminotransferase_I/II_large"/>
</dbReference>
<comment type="caution">
    <text evidence="4">The sequence shown here is derived from an EMBL/GenBank/DDBJ whole genome shotgun (WGS) entry which is preliminary data.</text>
</comment>
<accession>A0AAW1B3G5</accession>
<reference evidence="4 5" key="1">
    <citation type="journal article" date="2024" name="Proc. Natl. Acad. Sci. U.S.A.">
        <title>The genetic regulatory architecture and epigenomic basis for age-related changes in rattlesnake venom.</title>
        <authorList>
            <person name="Hogan M.P."/>
            <person name="Holding M.L."/>
            <person name="Nystrom G.S."/>
            <person name="Colston T.J."/>
            <person name="Bartlett D.A."/>
            <person name="Mason A.J."/>
            <person name="Ellsworth S.A."/>
            <person name="Rautsaw R.M."/>
            <person name="Lawrence K.C."/>
            <person name="Strickland J.L."/>
            <person name="He B."/>
            <person name="Fraser P."/>
            <person name="Margres M.J."/>
            <person name="Gilbert D.M."/>
            <person name="Gibbs H.L."/>
            <person name="Parkinson C.L."/>
            <person name="Rokyta D.R."/>
        </authorList>
    </citation>
    <scope>NUCLEOTIDE SEQUENCE [LARGE SCALE GENOMIC DNA]</scope>
    <source>
        <strain evidence="4">DRR0105</strain>
    </source>
</reference>
<keyword evidence="5" id="KW-1185">Reference proteome</keyword>
<dbReference type="Pfam" id="PF00155">
    <property type="entry name" value="Aminotran_1_2"/>
    <property type="match status" value="1"/>
</dbReference>
<feature type="region of interest" description="Disordered" evidence="2">
    <location>
        <begin position="29"/>
        <end position="61"/>
    </location>
</feature>
<evidence type="ECO:0000313" key="5">
    <source>
        <dbReference type="Proteomes" id="UP001474421"/>
    </source>
</evidence>
<protein>
    <submittedName>
        <fullName evidence="4">1-aminocyclopropane-1-carboxylate synthase-like 1</fullName>
    </submittedName>
</protein>
<sequence length="306" mass="34090">MSLKLFKVDRPTHFKSAWFPRSYFVGAKPGGEGRANRRLRPRPLSRKKPARPFKTASPPQLPSEADLLLSFTRHCWRCLLSFACEPQAGRGARLSHCMMTDFGGGEAPHQGELSARGVRIAEGCVGLLDRGFDRYLDDPFDADQNPQGILNFGTSENKLCFDLLQERLSKPDMNYLEPHLLQYSDTQGIKSFREEIAKFLTEYANASVPLDPEHIIVMNGCCAVFATLSTVLCDPGDGYLIPTPYYGGINSKTWLYGGMQPVHVPLFSEVADEGSQPFQLTVDKLEAAYQGARGKFTEDLWASEKS</sequence>
<dbReference type="AlphaFoldDB" id="A0AAW1B3G5"/>
<feature type="compositionally biased region" description="Basic residues" evidence="2">
    <location>
        <begin position="36"/>
        <end position="51"/>
    </location>
</feature>
<dbReference type="GO" id="GO:0006520">
    <property type="term" value="P:amino acid metabolic process"/>
    <property type="evidence" value="ECO:0007669"/>
    <property type="project" value="TreeGrafter"/>
</dbReference>
<evidence type="ECO:0000259" key="3">
    <source>
        <dbReference type="Pfam" id="PF00155"/>
    </source>
</evidence>
<organism evidence="4 5">
    <name type="scientific">Crotalus adamanteus</name>
    <name type="common">Eastern diamondback rattlesnake</name>
    <dbReference type="NCBI Taxonomy" id="8729"/>
    <lineage>
        <taxon>Eukaryota</taxon>
        <taxon>Metazoa</taxon>
        <taxon>Chordata</taxon>
        <taxon>Craniata</taxon>
        <taxon>Vertebrata</taxon>
        <taxon>Euteleostomi</taxon>
        <taxon>Lepidosauria</taxon>
        <taxon>Squamata</taxon>
        <taxon>Bifurcata</taxon>
        <taxon>Unidentata</taxon>
        <taxon>Episquamata</taxon>
        <taxon>Toxicofera</taxon>
        <taxon>Serpentes</taxon>
        <taxon>Colubroidea</taxon>
        <taxon>Viperidae</taxon>
        <taxon>Crotalinae</taxon>
        <taxon>Crotalus</taxon>
    </lineage>
</organism>
<proteinExistence type="predicted"/>
<evidence type="ECO:0000256" key="2">
    <source>
        <dbReference type="SAM" id="MobiDB-lite"/>
    </source>
</evidence>
<name>A0AAW1B3G5_CROAD</name>
<gene>
    <name evidence="4" type="ORF">NXF25_019529</name>
</gene>
<dbReference type="GO" id="GO:0030170">
    <property type="term" value="F:pyridoxal phosphate binding"/>
    <property type="evidence" value="ECO:0007669"/>
    <property type="project" value="InterPro"/>
</dbReference>
<dbReference type="PANTHER" id="PTHR43795">
    <property type="entry name" value="BIFUNCTIONAL ASPARTATE AMINOTRANSFERASE AND GLUTAMATE/ASPARTATE-PREPHENATE AMINOTRANSFERASE-RELATED"/>
    <property type="match status" value="1"/>
</dbReference>
<dbReference type="InterPro" id="IPR015424">
    <property type="entry name" value="PyrdxlP-dep_Trfase"/>
</dbReference>
<feature type="domain" description="Aminotransferase class I/classII large" evidence="3">
    <location>
        <begin position="174"/>
        <end position="293"/>
    </location>
</feature>
<dbReference type="EMBL" id="JAOTOJ010000008">
    <property type="protein sequence ID" value="KAK9396168.1"/>
    <property type="molecule type" value="Genomic_DNA"/>
</dbReference>